<protein>
    <recommendedName>
        <fullName evidence="6">Probable transcriptional regulatory protein G5B37_02700</fullName>
    </recommendedName>
</protein>
<evidence type="ECO:0000259" key="8">
    <source>
        <dbReference type="Pfam" id="PF20772"/>
    </source>
</evidence>
<dbReference type="PANTHER" id="PTHR12532:SF6">
    <property type="entry name" value="TRANSCRIPTIONAL REGULATORY PROTEIN YEBC-RELATED"/>
    <property type="match status" value="1"/>
</dbReference>
<comment type="subcellular location">
    <subcellularLocation>
        <location evidence="6">Cytoplasm</location>
    </subcellularLocation>
</comment>
<dbReference type="HAMAP" id="MF_00693">
    <property type="entry name" value="Transcrip_reg_TACO1"/>
    <property type="match status" value="1"/>
</dbReference>
<dbReference type="FunFam" id="1.10.10.200:FF:000004">
    <property type="entry name" value="Probable transcriptional regulatory protein BSBG_02618"/>
    <property type="match status" value="1"/>
</dbReference>
<dbReference type="GO" id="GO:0005829">
    <property type="term" value="C:cytosol"/>
    <property type="evidence" value="ECO:0007669"/>
    <property type="project" value="TreeGrafter"/>
</dbReference>
<dbReference type="NCBIfam" id="TIGR01033">
    <property type="entry name" value="YebC/PmpR family DNA-binding transcriptional regulator"/>
    <property type="match status" value="1"/>
</dbReference>
<keyword evidence="10" id="KW-1185">Reference proteome</keyword>
<keyword evidence="2 6" id="KW-0963">Cytoplasm</keyword>
<keyword evidence="3 6" id="KW-0805">Transcription regulation</keyword>
<dbReference type="AlphaFoldDB" id="A0A6G6GIV3"/>
<evidence type="ECO:0000256" key="2">
    <source>
        <dbReference type="ARBA" id="ARBA00022490"/>
    </source>
</evidence>
<evidence type="ECO:0000256" key="5">
    <source>
        <dbReference type="ARBA" id="ARBA00023163"/>
    </source>
</evidence>
<dbReference type="InterPro" id="IPR029072">
    <property type="entry name" value="YebC-like"/>
</dbReference>
<dbReference type="Pfam" id="PF01709">
    <property type="entry name" value="Transcrip_reg"/>
    <property type="match status" value="1"/>
</dbReference>
<evidence type="ECO:0000313" key="9">
    <source>
        <dbReference type="EMBL" id="QIE58505.1"/>
    </source>
</evidence>
<dbReference type="GO" id="GO:0003677">
    <property type="term" value="F:DNA binding"/>
    <property type="evidence" value="ECO:0007669"/>
    <property type="project" value="UniProtKB-UniRule"/>
</dbReference>
<dbReference type="InterPro" id="IPR017856">
    <property type="entry name" value="Integrase-like_N"/>
</dbReference>
<gene>
    <name evidence="9" type="ORF">G5B37_02700</name>
</gene>
<evidence type="ECO:0000256" key="4">
    <source>
        <dbReference type="ARBA" id="ARBA00023125"/>
    </source>
</evidence>
<dbReference type="Gene3D" id="1.10.10.200">
    <property type="match status" value="1"/>
</dbReference>
<sequence length="242" mass="27362">MGRAFEFRKARKMKRWSAMSKAFTRIGKDIVMAVKEGGPDPDSNSRLRAVIQNAKAVNMPKDNVERAIKRASDKSQGDYKEVLFEGYAQHGIAVLIETATDNNTRTVANVRSYFNKTDGSLGTSGSVVFMFDHTCNFRVNGEGLDMEELELELIDHGIEEIFDNEDEDEPGVMIYAPFESFGSIQAYLEENNIEILSSGFERIPQVTKKLTPEQVEDVEKLIEKLEEDDDVQNVYHTMEESS</sequence>
<evidence type="ECO:0000259" key="7">
    <source>
        <dbReference type="Pfam" id="PF01709"/>
    </source>
</evidence>
<dbReference type="EMBL" id="CP049057">
    <property type="protein sequence ID" value="QIE58505.1"/>
    <property type="molecule type" value="Genomic_DNA"/>
</dbReference>
<evidence type="ECO:0000313" key="10">
    <source>
        <dbReference type="Proteomes" id="UP000505306"/>
    </source>
</evidence>
<name>A0A6G6GIV3_9FLAO</name>
<evidence type="ECO:0000256" key="6">
    <source>
        <dbReference type="HAMAP-Rule" id="MF_00693"/>
    </source>
</evidence>
<dbReference type="InterPro" id="IPR048300">
    <property type="entry name" value="TACO1_YebC-like_2nd/3rd_dom"/>
</dbReference>
<dbReference type="KEGG" id="mgel:G5B37_02700"/>
<dbReference type="InterPro" id="IPR049083">
    <property type="entry name" value="TACO1_YebC_N"/>
</dbReference>
<dbReference type="Pfam" id="PF20772">
    <property type="entry name" value="TACO1_YebC_N"/>
    <property type="match status" value="1"/>
</dbReference>
<dbReference type="RefSeq" id="WP_164678512.1">
    <property type="nucleotide sequence ID" value="NZ_CP049057.1"/>
</dbReference>
<reference evidence="9 10" key="1">
    <citation type="submission" date="2020-02" db="EMBL/GenBank/DDBJ databases">
        <title>Complete genome sequence of Flavobacteriaceae bacterium.</title>
        <authorList>
            <person name="Kim S.-J."/>
            <person name="Kim Y.-S."/>
            <person name="Kim K.-H."/>
        </authorList>
    </citation>
    <scope>NUCLEOTIDE SEQUENCE [LARGE SCALE GENOMIC DNA]</scope>
    <source>
        <strain evidence="9 10">RR4-40</strain>
    </source>
</reference>
<dbReference type="InterPro" id="IPR002876">
    <property type="entry name" value="Transcrip_reg_TACO1-like"/>
</dbReference>
<accession>A0A6G6GIV3</accession>
<organism evidence="9 10">
    <name type="scientific">Rasiella rasia</name>
    <dbReference type="NCBI Taxonomy" id="2744027"/>
    <lineage>
        <taxon>Bacteria</taxon>
        <taxon>Pseudomonadati</taxon>
        <taxon>Bacteroidota</taxon>
        <taxon>Flavobacteriia</taxon>
        <taxon>Flavobacteriales</taxon>
        <taxon>Flavobacteriaceae</taxon>
        <taxon>Rasiella</taxon>
    </lineage>
</organism>
<keyword evidence="5 6" id="KW-0804">Transcription</keyword>
<proteinExistence type="inferred from homology"/>
<dbReference type="Gene3D" id="3.30.70.980">
    <property type="match status" value="2"/>
</dbReference>
<dbReference type="GO" id="GO:0006355">
    <property type="term" value="P:regulation of DNA-templated transcription"/>
    <property type="evidence" value="ECO:0007669"/>
    <property type="project" value="UniProtKB-UniRule"/>
</dbReference>
<dbReference type="SUPFAM" id="SSF75625">
    <property type="entry name" value="YebC-like"/>
    <property type="match status" value="1"/>
</dbReference>
<evidence type="ECO:0000256" key="1">
    <source>
        <dbReference type="ARBA" id="ARBA00008724"/>
    </source>
</evidence>
<dbReference type="PANTHER" id="PTHR12532">
    <property type="entry name" value="TRANSLATIONAL ACTIVATOR OF CYTOCHROME C OXIDASE 1"/>
    <property type="match status" value="1"/>
</dbReference>
<dbReference type="InterPro" id="IPR026564">
    <property type="entry name" value="Transcrip_reg_TACO1-like_dom3"/>
</dbReference>
<keyword evidence="4 6" id="KW-0238">DNA-binding</keyword>
<comment type="similarity">
    <text evidence="1 6">Belongs to the TACO1 family.</text>
</comment>
<dbReference type="Proteomes" id="UP000505306">
    <property type="component" value="Chromosome"/>
</dbReference>
<evidence type="ECO:0000256" key="3">
    <source>
        <dbReference type="ARBA" id="ARBA00023015"/>
    </source>
</evidence>
<dbReference type="NCBIfam" id="NF009044">
    <property type="entry name" value="PRK12378.1"/>
    <property type="match status" value="1"/>
</dbReference>
<feature type="domain" description="TACO1/YebC-like second and third" evidence="7">
    <location>
        <begin position="79"/>
        <end position="238"/>
    </location>
</feature>
<feature type="domain" description="TACO1/YebC-like N-terminal" evidence="8">
    <location>
        <begin position="4"/>
        <end position="73"/>
    </location>
</feature>